<keyword evidence="3" id="KW-0731">Sigma factor</keyword>
<protein>
    <submittedName>
        <fullName evidence="7">RNA polymerase sigma-70 factor, ECF subfamily</fullName>
    </submittedName>
</protein>
<dbReference type="SUPFAM" id="SSF88659">
    <property type="entry name" value="Sigma3 and sigma4 domains of RNA polymerase sigma factors"/>
    <property type="match status" value="1"/>
</dbReference>
<organism evidence="7 8">
    <name type="scientific">Lampropedia hyalina DSM 16112</name>
    <dbReference type="NCBI Taxonomy" id="1122156"/>
    <lineage>
        <taxon>Bacteria</taxon>
        <taxon>Pseudomonadati</taxon>
        <taxon>Pseudomonadota</taxon>
        <taxon>Betaproteobacteria</taxon>
        <taxon>Burkholderiales</taxon>
        <taxon>Comamonadaceae</taxon>
        <taxon>Lampropedia</taxon>
    </lineage>
</organism>
<dbReference type="InterPro" id="IPR007627">
    <property type="entry name" value="RNA_pol_sigma70_r2"/>
</dbReference>
<dbReference type="PANTHER" id="PTHR43133:SF63">
    <property type="entry name" value="RNA POLYMERASE SIGMA FACTOR FECI-RELATED"/>
    <property type="match status" value="1"/>
</dbReference>
<comment type="similarity">
    <text evidence="1">Belongs to the sigma-70 factor family. ECF subfamily.</text>
</comment>
<dbReference type="CDD" id="cd06171">
    <property type="entry name" value="Sigma70_r4"/>
    <property type="match status" value="1"/>
</dbReference>
<sequence>MTMQGSSPSEQVAMLYQQNHSWLKTWLQQRVQNPDIAADLMQDTFVRLLGKHLPPGELRQPRAYLTTIAKGLLHDHWRKMAVEQAWLDTLAALPPASLPSEEERLIVWQTLQELDRLLGELSPTVRQVFLLSQLEGLAYADIAQELQLSERTIKRHMARAFEVCLTLMMQDALGH</sequence>
<keyword evidence="4" id="KW-0804">Transcription</keyword>
<dbReference type="GO" id="GO:0016987">
    <property type="term" value="F:sigma factor activity"/>
    <property type="evidence" value="ECO:0007669"/>
    <property type="project" value="UniProtKB-KW"/>
</dbReference>
<dbReference type="STRING" id="1122156.SAMN02745117_01889"/>
<feature type="domain" description="RNA polymerase sigma-70 region 2" evidence="5">
    <location>
        <begin position="15"/>
        <end position="79"/>
    </location>
</feature>
<dbReference type="Pfam" id="PF04542">
    <property type="entry name" value="Sigma70_r2"/>
    <property type="match status" value="1"/>
</dbReference>
<dbReference type="InterPro" id="IPR014284">
    <property type="entry name" value="RNA_pol_sigma-70_dom"/>
</dbReference>
<dbReference type="Pfam" id="PF08281">
    <property type="entry name" value="Sigma70_r4_2"/>
    <property type="match status" value="1"/>
</dbReference>
<dbReference type="InterPro" id="IPR013249">
    <property type="entry name" value="RNA_pol_sigma70_r4_t2"/>
</dbReference>
<evidence type="ECO:0000313" key="7">
    <source>
        <dbReference type="EMBL" id="SHF40789.1"/>
    </source>
</evidence>
<dbReference type="InterPro" id="IPR013325">
    <property type="entry name" value="RNA_pol_sigma_r2"/>
</dbReference>
<dbReference type="InterPro" id="IPR013324">
    <property type="entry name" value="RNA_pol_sigma_r3/r4-like"/>
</dbReference>
<gene>
    <name evidence="7" type="ORF">SAMN02745117_01889</name>
</gene>
<reference evidence="7 8" key="1">
    <citation type="submission" date="2016-11" db="EMBL/GenBank/DDBJ databases">
        <authorList>
            <person name="Jaros S."/>
            <person name="Januszkiewicz K."/>
            <person name="Wedrychowicz H."/>
        </authorList>
    </citation>
    <scope>NUCLEOTIDE SEQUENCE [LARGE SCALE GENOMIC DNA]</scope>
    <source>
        <strain evidence="7 8">DSM 16112</strain>
    </source>
</reference>
<evidence type="ECO:0000259" key="5">
    <source>
        <dbReference type="Pfam" id="PF04542"/>
    </source>
</evidence>
<dbReference type="InterPro" id="IPR036388">
    <property type="entry name" value="WH-like_DNA-bd_sf"/>
</dbReference>
<dbReference type="GO" id="GO:0003677">
    <property type="term" value="F:DNA binding"/>
    <property type="evidence" value="ECO:0007669"/>
    <property type="project" value="InterPro"/>
</dbReference>
<dbReference type="InterPro" id="IPR039425">
    <property type="entry name" value="RNA_pol_sigma-70-like"/>
</dbReference>
<accession>A0A1M5BE47</accession>
<feature type="domain" description="RNA polymerase sigma factor 70 region 4 type 2" evidence="6">
    <location>
        <begin position="112"/>
        <end position="161"/>
    </location>
</feature>
<evidence type="ECO:0000256" key="2">
    <source>
        <dbReference type="ARBA" id="ARBA00023015"/>
    </source>
</evidence>
<evidence type="ECO:0000256" key="3">
    <source>
        <dbReference type="ARBA" id="ARBA00023082"/>
    </source>
</evidence>
<evidence type="ECO:0000313" key="8">
    <source>
        <dbReference type="Proteomes" id="UP000184327"/>
    </source>
</evidence>
<evidence type="ECO:0000256" key="4">
    <source>
        <dbReference type="ARBA" id="ARBA00023163"/>
    </source>
</evidence>
<keyword evidence="8" id="KW-1185">Reference proteome</keyword>
<dbReference type="NCBIfam" id="TIGR02937">
    <property type="entry name" value="sigma70-ECF"/>
    <property type="match status" value="1"/>
</dbReference>
<name>A0A1M5BE47_9BURK</name>
<keyword evidence="2" id="KW-0805">Transcription regulation</keyword>
<dbReference type="SUPFAM" id="SSF88946">
    <property type="entry name" value="Sigma2 domain of RNA polymerase sigma factors"/>
    <property type="match status" value="1"/>
</dbReference>
<dbReference type="OrthoDB" id="8536462at2"/>
<dbReference type="Gene3D" id="1.10.1740.10">
    <property type="match status" value="1"/>
</dbReference>
<dbReference type="Gene3D" id="1.10.10.10">
    <property type="entry name" value="Winged helix-like DNA-binding domain superfamily/Winged helix DNA-binding domain"/>
    <property type="match status" value="1"/>
</dbReference>
<evidence type="ECO:0000259" key="6">
    <source>
        <dbReference type="Pfam" id="PF08281"/>
    </source>
</evidence>
<dbReference type="EMBL" id="FQUZ01000021">
    <property type="protein sequence ID" value="SHF40789.1"/>
    <property type="molecule type" value="Genomic_DNA"/>
</dbReference>
<dbReference type="AlphaFoldDB" id="A0A1M5BE47"/>
<dbReference type="Proteomes" id="UP000184327">
    <property type="component" value="Unassembled WGS sequence"/>
</dbReference>
<proteinExistence type="inferred from homology"/>
<dbReference type="GO" id="GO:0006352">
    <property type="term" value="P:DNA-templated transcription initiation"/>
    <property type="evidence" value="ECO:0007669"/>
    <property type="project" value="InterPro"/>
</dbReference>
<evidence type="ECO:0000256" key="1">
    <source>
        <dbReference type="ARBA" id="ARBA00010641"/>
    </source>
</evidence>
<dbReference type="PANTHER" id="PTHR43133">
    <property type="entry name" value="RNA POLYMERASE ECF-TYPE SIGMA FACTO"/>
    <property type="match status" value="1"/>
</dbReference>